<comment type="caution">
    <text evidence="1">The sequence shown here is derived from an EMBL/GenBank/DDBJ whole genome shotgun (WGS) entry which is preliminary data.</text>
</comment>
<accession>A0AAD8LK37</accession>
<evidence type="ECO:0000313" key="2">
    <source>
        <dbReference type="Proteomes" id="UP001230268"/>
    </source>
</evidence>
<reference evidence="1" key="1">
    <citation type="submission" date="2023-08" db="EMBL/GenBank/DDBJ databases">
        <title>Draft sequence of the Babesia gibsoni genome.</title>
        <authorList>
            <person name="Yamagishi J.Y."/>
            <person name="Xuan X.X."/>
        </authorList>
    </citation>
    <scope>NUCLEOTIDE SEQUENCE</scope>
    <source>
        <strain evidence="1">Azabu</strain>
    </source>
</reference>
<dbReference type="Proteomes" id="UP001230268">
    <property type="component" value="Unassembled WGS sequence"/>
</dbReference>
<protein>
    <submittedName>
        <fullName evidence="1">Uncharacterized protein</fullName>
    </submittedName>
</protein>
<keyword evidence="2" id="KW-1185">Reference proteome</keyword>
<organism evidence="1 2">
    <name type="scientific">Babesia gibsoni</name>
    <dbReference type="NCBI Taxonomy" id="33632"/>
    <lineage>
        <taxon>Eukaryota</taxon>
        <taxon>Sar</taxon>
        <taxon>Alveolata</taxon>
        <taxon>Apicomplexa</taxon>
        <taxon>Aconoidasida</taxon>
        <taxon>Piroplasmida</taxon>
        <taxon>Babesiidae</taxon>
        <taxon>Babesia</taxon>
    </lineage>
</organism>
<evidence type="ECO:0000313" key="1">
    <source>
        <dbReference type="EMBL" id="KAK1442299.1"/>
    </source>
</evidence>
<name>A0AAD8LK37_BABGI</name>
<proteinExistence type="predicted"/>
<dbReference type="EMBL" id="JAVEPI010000004">
    <property type="protein sequence ID" value="KAK1442299.1"/>
    <property type="molecule type" value="Genomic_DNA"/>
</dbReference>
<gene>
    <name evidence="1" type="ORF">BgAZ_403290</name>
</gene>
<sequence length="416" mass="47127">MTGARNVDSSKQPLAAVVESLSDGTTGRAGLLIPQVARRLVREFNRDAAESVFDTTNDALLIDLPLRNLILESRVVQRLCYGLEEVTVPDYAKERAPENDLLLLDPIRLSACINERLNSVGRQLLMKCFTSDIWVMFFKMVSLGIGEKVRAIYSGAIEAVVEDSFFATLEELQLELVAITSRFTNCSPRGYTIEDIENIILEGCREALIKAERIILEWKSEVHGPSTIIEKLIEFLSQSIATVQDIIAPAEVSNEEQHLEGQINVPLMRDTCKKIIAFSASVASELSVLKLQLLEKRHHHFQNAGSFQPLTAEVFRKGIQTSGFSQDEILPLMMLSHCLEAYGTREWCIRFIVEQLKPQLSKFMQEEASQEDRLLRQSQSPFFRTAGAILPIVEDYFFILPRELLDYMYQLHREAD</sequence>
<dbReference type="AlphaFoldDB" id="A0AAD8LK37"/>